<protein>
    <submittedName>
        <fullName evidence="2">Uncharacterized protein</fullName>
    </submittedName>
</protein>
<comment type="caution">
    <text evidence="2">The sequence shown here is derived from an EMBL/GenBank/DDBJ whole genome shotgun (WGS) entry which is preliminary data.</text>
</comment>
<feature type="region of interest" description="Disordered" evidence="1">
    <location>
        <begin position="1"/>
        <end position="89"/>
    </location>
</feature>
<organism evidence="2 3">
    <name type="scientific">Riccia sorocarpa</name>
    <dbReference type="NCBI Taxonomy" id="122646"/>
    <lineage>
        <taxon>Eukaryota</taxon>
        <taxon>Viridiplantae</taxon>
        <taxon>Streptophyta</taxon>
        <taxon>Embryophyta</taxon>
        <taxon>Marchantiophyta</taxon>
        <taxon>Marchantiopsida</taxon>
        <taxon>Marchantiidae</taxon>
        <taxon>Marchantiales</taxon>
        <taxon>Ricciaceae</taxon>
        <taxon>Riccia</taxon>
    </lineage>
</organism>
<reference evidence="2 3" key="1">
    <citation type="submission" date="2024-09" db="EMBL/GenBank/DDBJ databases">
        <title>Chromosome-scale assembly of Riccia sorocarpa.</title>
        <authorList>
            <person name="Paukszto L."/>
        </authorList>
    </citation>
    <scope>NUCLEOTIDE SEQUENCE [LARGE SCALE GENOMIC DNA]</scope>
    <source>
        <strain evidence="2">LP-2024</strain>
        <tissue evidence="2">Aerial parts of the thallus</tissue>
    </source>
</reference>
<keyword evidence="3" id="KW-1185">Reference proteome</keyword>
<feature type="compositionally biased region" description="Basic and acidic residues" evidence="1">
    <location>
        <begin position="1"/>
        <end position="10"/>
    </location>
</feature>
<proteinExistence type="predicted"/>
<feature type="compositionally biased region" description="Basic and acidic residues" evidence="1">
    <location>
        <begin position="30"/>
        <end position="53"/>
    </location>
</feature>
<evidence type="ECO:0000313" key="3">
    <source>
        <dbReference type="Proteomes" id="UP001633002"/>
    </source>
</evidence>
<evidence type="ECO:0000256" key="1">
    <source>
        <dbReference type="SAM" id="MobiDB-lite"/>
    </source>
</evidence>
<accession>A0ABD3I5Y6</accession>
<name>A0ABD3I5Y6_9MARC</name>
<gene>
    <name evidence="2" type="ORF">R1sor_012545</name>
</gene>
<sequence>MGGDGFKARTTDAGIVFDANNTKGSLDVGVEDRKAKKVTERFVARSKSKDKSIASKTPQSLKRPQLSDLPSLKDSGSGPSASREPDEYQLMLKMVEPICTADPDDDFPTTTASFMLEDSKTPVLAKASKAKTKRKLTNVDIWNNVIRTDDD</sequence>
<dbReference type="AlphaFoldDB" id="A0ABD3I5Y6"/>
<evidence type="ECO:0000313" key="2">
    <source>
        <dbReference type="EMBL" id="KAL3698469.1"/>
    </source>
</evidence>
<dbReference type="EMBL" id="JBJQOH010000002">
    <property type="protein sequence ID" value="KAL3698469.1"/>
    <property type="molecule type" value="Genomic_DNA"/>
</dbReference>
<dbReference type="Proteomes" id="UP001633002">
    <property type="component" value="Unassembled WGS sequence"/>
</dbReference>